<reference evidence="5 6" key="1">
    <citation type="submission" date="2019-11" db="EMBL/GenBank/DDBJ databases">
        <title>Comparative genomics of hydrocarbon-degrading Desulfosarcina strains.</title>
        <authorList>
            <person name="Watanabe M."/>
            <person name="Kojima H."/>
            <person name="Fukui M."/>
        </authorList>
    </citation>
    <scope>NUCLEOTIDE SEQUENCE [LARGE SCALE GENOMIC DNA]</scope>
    <source>
        <strain evidence="5 6">28bB2T</strain>
    </source>
</reference>
<organism evidence="5 6">
    <name type="scientific">Desulfosarcina ovata subsp. sediminis</name>
    <dbReference type="NCBI Taxonomy" id="885957"/>
    <lineage>
        <taxon>Bacteria</taxon>
        <taxon>Pseudomonadati</taxon>
        <taxon>Thermodesulfobacteriota</taxon>
        <taxon>Desulfobacteria</taxon>
        <taxon>Desulfobacterales</taxon>
        <taxon>Desulfosarcinaceae</taxon>
        <taxon>Desulfosarcina</taxon>
    </lineage>
</organism>
<dbReference type="EMBL" id="AP021876">
    <property type="protein sequence ID" value="BBO84687.1"/>
    <property type="molecule type" value="Genomic_DNA"/>
</dbReference>
<dbReference type="KEGG" id="dov:DSCO28_52530"/>
<keyword evidence="2" id="KW-0408">Iron</keyword>
<dbReference type="Proteomes" id="UP000425960">
    <property type="component" value="Chromosome"/>
</dbReference>
<dbReference type="SUPFAM" id="SSF54862">
    <property type="entry name" value="4Fe-4S ferredoxins"/>
    <property type="match status" value="1"/>
</dbReference>
<dbReference type="InterPro" id="IPR017896">
    <property type="entry name" value="4Fe4S_Fe-S-bd"/>
</dbReference>
<keyword evidence="1" id="KW-0479">Metal-binding</keyword>
<dbReference type="InterPro" id="IPR017900">
    <property type="entry name" value="4Fe4S_Fe_S_CS"/>
</dbReference>
<feature type="domain" description="4Fe-4S ferredoxin-type" evidence="4">
    <location>
        <begin position="2"/>
        <end position="30"/>
    </location>
</feature>
<evidence type="ECO:0000313" key="6">
    <source>
        <dbReference type="Proteomes" id="UP000425960"/>
    </source>
</evidence>
<evidence type="ECO:0000259" key="4">
    <source>
        <dbReference type="PROSITE" id="PS51379"/>
    </source>
</evidence>
<name>A0A5K7ZWP4_9BACT</name>
<dbReference type="GO" id="GO:0051536">
    <property type="term" value="F:iron-sulfur cluster binding"/>
    <property type="evidence" value="ECO:0007669"/>
    <property type="project" value="UniProtKB-KW"/>
</dbReference>
<proteinExistence type="predicted"/>
<dbReference type="Pfam" id="PF13370">
    <property type="entry name" value="Fer4_13"/>
    <property type="match status" value="1"/>
</dbReference>
<dbReference type="Gene3D" id="3.30.70.20">
    <property type="match status" value="1"/>
</dbReference>
<dbReference type="PROSITE" id="PS00198">
    <property type="entry name" value="4FE4S_FER_1"/>
    <property type="match status" value="1"/>
</dbReference>
<accession>A0A5K7ZWP4</accession>
<sequence>MKIPVVDIGRCTLCMGCVAVCPEVFRQNDAGYIEVVEMIEYPEAAVDEAIKYCPEDCICWEEQ</sequence>
<gene>
    <name evidence="5" type="ORF">DSCO28_52530</name>
</gene>
<evidence type="ECO:0000256" key="1">
    <source>
        <dbReference type="ARBA" id="ARBA00022723"/>
    </source>
</evidence>
<evidence type="ECO:0000256" key="2">
    <source>
        <dbReference type="ARBA" id="ARBA00023004"/>
    </source>
</evidence>
<evidence type="ECO:0000256" key="3">
    <source>
        <dbReference type="ARBA" id="ARBA00023014"/>
    </source>
</evidence>
<protein>
    <recommendedName>
        <fullName evidence="4">4Fe-4S ferredoxin-type domain-containing protein</fullName>
    </recommendedName>
</protein>
<dbReference type="RefSeq" id="WP_155324537.1">
    <property type="nucleotide sequence ID" value="NZ_AP021876.1"/>
</dbReference>
<dbReference type="AlphaFoldDB" id="A0A5K7ZWP4"/>
<dbReference type="GO" id="GO:0046872">
    <property type="term" value="F:metal ion binding"/>
    <property type="evidence" value="ECO:0007669"/>
    <property type="project" value="UniProtKB-KW"/>
</dbReference>
<dbReference type="PROSITE" id="PS51379">
    <property type="entry name" value="4FE4S_FER_2"/>
    <property type="match status" value="1"/>
</dbReference>
<keyword evidence="3" id="KW-0411">Iron-sulfur</keyword>
<evidence type="ECO:0000313" key="5">
    <source>
        <dbReference type="EMBL" id="BBO84687.1"/>
    </source>
</evidence>